<proteinExistence type="predicted"/>
<name>A0A0G4PYH0_PENC3</name>
<evidence type="ECO:0000313" key="2">
    <source>
        <dbReference type="EMBL" id="CRL31548.1"/>
    </source>
</evidence>
<organism evidence="2 3">
    <name type="scientific">Penicillium camemberti (strain FM 013)</name>
    <dbReference type="NCBI Taxonomy" id="1429867"/>
    <lineage>
        <taxon>Eukaryota</taxon>
        <taxon>Fungi</taxon>
        <taxon>Dikarya</taxon>
        <taxon>Ascomycota</taxon>
        <taxon>Pezizomycotina</taxon>
        <taxon>Eurotiomycetes</taxon>
        <taxon>Eurotiomycetidae</taxon>
        <taxon>Eurotiales</taxon>
        <taxon>Aspergillaceae</taxon>
        <taxon>Penicillium</taxon>
    </lineage>
</organism>
<feature type="compositionally biased region" description="Basic and acidic residues" evidence="1">
    <location>
        <begin position="25"/>
        <end position="35"/>
    </location>
</feature>
<keyword evidence="3" id="KW-1185">Reference proteome</keyword>
<dbReference type="EMBL" id="HG793313">
    <property type="protein sequence ID" value="CRL31548.1"/>
    <property type="molecule type" value="Genomic_DNA"/>
</dbReference>
<evidence type="ECO:0000256" key="1">
    <source>
        <dbReference type="SAM" id="MobiDB-lite"/>
    </source>
</evidence>
<protein>
    <submittedName>
        <fullName evidence="2">Str. FM013</fullName>
    </submittedName>
</protein>
<evidence type="ECO:0000313" key="3">
    <source>
        <dbReference type="Proteomes" id="UP000053732"/>
    </source>
</evidence>
<feature type="region of interest" description="Disordered" evidence="1">
    <location>
        <begin position="1"/>
        <end position="57"/>
    </location>
</feature>
<accession>A0A0G4PYH0</accession>
<dbReference type="AlphaFoldDB" id="A0A0G4PYH0"/>
<sequence>MDSPNSSPDQEKQGEQQPNELPILNDKDHNLEPSDHVPPLTSPSQHEEETRHTLATEPFQPTWKVLADLERDDPKFAFPAARLVGLYRRLWESCVSKHIDVQKIDQSNEILKEAGAYLRKERDGLQLHHEKQLARLRFFGQALESSRERLISLLDDWNYPYSPNLAGLSDVAREWRYRNTTSGRRGARGITPHPKQVIYSRGFLQEGHQIVIIHYRGLD</sequence>
<dbReference type="Proteomes" id="UP000053732">
    <property type="component" value="Unassembled WGS sequence"/>
</dbReference>
<gene>
    <name evidence="2" type="ORF">PCAMFM013_S4Jg000070</name>
</gene>
<reference evidence="2 3" key="1">
    <citation type="journal article" date="2014" name="Nat. Commun.">
        <title>Multiple recent horizontal transfers of a large genomic region in cheese making fungi.</title>
        <authorList>
            <person name="Cheeseman K."/>
            <person name="Ropars J."/>
            <person name="Renault P."/>
            <person name="Dupont J."/>
            <person name="Gouzy J."/>
            <person name="Branca A."/>
            <person name="Abraham A.L."/>
            <person name="Ceppi M."/>
            <person name="Conseiller E."/>
            <person name="Debuchy R."/>
            <person name="Malagnac F."/>
            <person name="Goarin A."/>
            <person name="Silar P."/>
            <person name="Lacoste S."/>
            <person name="Sallet E."/>
            <person name="Bensimon A."/>
            <person name="Giraud T."/>
            <person name="Brygoo Y."/>
        </authorList>
    </citation>
    <scope>NUCLEOTIDE SEQUENCE [LARGE SCALE GENOMIC DNA]</scope>
    <source>
        <strain evidence="3">FM 013</strain>
    </source>
</reference>
<feature type="compositionally biased region" description="Basic and acidic residues" evidence="1">
    <location>
        <begin position="45"/>
        <end position="54"/>
    </location>
</feature>